<keyword evidence="4 10" id="KW-1133">Transmembrane helix</keyword>
<evidence type="ECO:0000256" key="9">
    <source>
        <dbReference type="ARBA" id="ARBA00049940"/>
    </source>
</evidence>
<feature type="binding site" evidence="10">
    <location>
        <position position="131"/>
    </location>
    <ligand>
        <name>Na(+)</name>
        <dbReference type="ChEBI" id="CHEBI:29101"/>
        <note>structural</note>
    </ligand>
</feature>
<evidence type="ECO:0000256" key="5">
    <source>
        <dbReference type="ARBA" id="ARBA00023136"/>
    </source>
</evidence>
<dbReference type="EMBL" id="JBHSFH010000007">
    <property type="protein sequence ID" value="MFC4495911.1"/>
    <property type="molecule type" value="Genomic_DNA"/>
</dbReference>
<evidence type="ECO:0000256" key="10">
    <source>
        <dbReference type="HAMAP-Rule" id="MF_00454"/>
    </source>
</evidence>
<evidence type="ECO:0000256" key="1">
    <source>
        <dbReference type="ARBA" id="ARBA00004651"/>
    </source>
</evidence>
<comment type="function">
    <text evidence="9 10">Fluoride-specific ion channel. Important for reducing fluoride concentration in the cell, thus reducing its toxicity.</text>
</comment>
<feature type="compositionally biased region" description="Gly residues" evidence="11">
    <location>
        <begin position="1"/>
        <end position="14"/>
    </location>
</feature>
<evidence type="ECO:0000256" key="4">
    <source>
        <dbReference type="ARBA" id="ARBA00022989"/>
    </source>
</evidence>
<reference evidence="13" key="1">
    <citation type="journal article" date="2019" name="Int. J. Syst. Evol. Microbiol.">
        <title>The Global Catalogue of Microorganisms (GCM) 10K type strain sequencing project: providing services to taxonomists for standard genome sequencing and annotation.</title>
        <authorList>
            <consortium name="The Broad Institute Genomics Platform"/>
            <consortium name="The Broad Institute Genome Sequencing Center for Infectious Disease"/>
            <person name="Wu L."/>
            <person name="Ma J."/>
        </authorList>
    </citation>
    <scope>NUCLEOTIDE SEQUENCE [LARGE SCALE GENOMIC DNA]</scope>
    <source>
        <strain evidence="13">CGMCC 4.7357</strain>
    </source>
</reference>
<comment type="subcellular location">
    <subcellularLocation>
        <location evidence="1 10">Cell membrane</location>
        <topology evidence="1 10">Multi-pass membrane protein</topology>
    </subcellularLocation>
</comment>
<keyword evidence="3 10" id="KW-0812">Transmembrane</keyword>
<dbReference type="PANTHER" id="PTHR28259">
    <property type="entry name" value="FLUORIDE EXPORT PROTEIN 1-RELATED"/>
    <property type="match status" value="1"/>
</dbReference>
<evidence type="ECO:0000256" key="8">
    <source>
        <dbReference type="ARBA" id="ARBA00035585"/>
    </source>
</evidence>
<proteinExistence type="inferred from homology"/>
<dbReference type="InterPro" id="IPR003691">
    <property type="entry name" value="FluC"/>
</dbReference>
<evidence type="ECO:0000313" key="12">
    <source>
        <dbReference type="EMBL" id="MFC4495911.1"/>
    </source>
</evidence>
<evidence type="ECO:0000256" key="7">
    <source>
        <dbReference type="ARBA" id="ARBA00035120"/>
    </source>
</evidence>
<comment type="similarity">
    <text evidence="7 10">Belongs to the fluoride channel Fluc/FEX (TC 1.A.43) family.</text>
</comment>
<dbReference type="HAMAP" id="MF_00454">
    <property type="entry name" value="FluC"/>
    <property type="match status" value="1"/>
</dbReference>
<organism evidence="12 13">
    <name type="scientific">Streptomyces ovatisporus</name>
    <dbReference type="NCBI Taxonomy" id="1128682"/>
    <lineage>
        <taxon>Bacteria</taxon>
        <taxon>Bacillati</taxon>
        <taxon>Actinomycetota</taxon>
        <taxon>Actinomycetes</taxon>
        <taxon>Kitasatosporales</taxon>
        <taxon>Streptomycetaceae</taxon>
        <taxon>Streptomyces</taxon>
    </lineage>
</organism>
<evidence type="ECO:0000256" key="3">
    <source>
        <dbReference type="ARBA" id="ARBA00022692"/>
    </source>
</evidence>
<evidence type="ECO:0000256" key="2">
    <source>
        <dbReference type="ARBA" id="ARBA00022475"/>
    </source>
</evidence>
<evidence type="ECO:0000256" key="6">
    <source>
        <dbReference type="ARBA" id="ARBA00023303"/>
    </source>
</evidence>
<comment type="activity regulation">
    <text evidence="10">Na(+) is not transported, but it plays an essential structural role and its presence is essential for fluoride channel function.</text>
</comment>
<keyword evidence="13" id="KW-1185">Reference proteome</keyword>
<comment type="catalytic activity">
    <reaction evidence="8">
        <text>fluoride(in) = fluoride(out)</text>
        <dbReference type="Rhea" id="RHEA:76159"/>
        <dbReference type="ChEBI" id="CHEBI:17051"/>
    </reaction>
    <physiologicalReaction direction="left-to-right" evidence="8">
        <dbReference type="Rhea" id="RHEA:76160"/>
    </physiologicalReaction>
</comment>
<feature type="transmembrane region" description="Helical" evidence="10">
    <location>
        <begin position="149"/>
        <end position="173"/>
    </location>
</feature>
<comment type="caution">
    <text evidence="12">The sequence shown here is derived from an EMBL/GenBank/DDBJ whole genome shotgun (WGS) entry which is preliminary data.</text>
</comment>
<dbReference type="RefSeq" id="WP_386449375.1">
    <property type="nucleotide sequence ID" value="NZ_JBHSFH010000007.1"/>
</dbReference>
<evidence type="ECO:0000313" key="13">
    <source>
        <dbReference type="Proteomes" id="UP001595997"/>
    </source>
</evidence>
<evidence type="ECO:0000256" key="11">
    <source>
        <dbReference type="SAM" id="MobiDB-lite"/>
    </source>
</evidence>
<accession>A0ABV9AE38</accession>
<gene>
    <name evidence="10" type="primary">fluC</name>
    <name evidence="10" type="synonym">crcB</name>
    <name evidence="12" type="ORF">ACFPA8_17455</name>
</gene>
<sequence>MRLGGSGEGDGGGSPEPRGEAVDPDVDLHVPAQRAETAGRHGAAVVAVIAAGGALGALARHAMEVWLPAGGGAGGTGGAWAGFPGGIFLVNLLGCASIGVLMVLIGEGDRERRTHALVRPFLGAGVLGGFTTFSTYVAGVALLLEAGRYGVAVAYLGGTLLGALIAVWAGAAATRAALARRRGEGPGGRRRTDAGGGAR</sequence>
<dbReference type="Proteomes" id="UP001595997">
    <property type="component" value="Unassembled WGS sequence"/>
</dbReference>
<feature type="transmembrane region" description="Helical" evidence="10">
    <location>
        <begin position="83"/>
        <end position="105"/>
    </location>
</feature>
<feature type="binding site" evidence="10">
    <location>
        <position position="128"/>
    </location>
    <ligand>
        <name>Na(+)</name>
        <dbReference type="ChEBI" id="CHEBI:29101"/>
        <note>structural</note>
    </ligand>
</feature>
<feature type="region of interest" description="Disordered" evidence="11">
    <location>
        <begin position="1"/>
        <end position="24"/>
    </location>
</feature>
<name>A0ABV9AE38_9ACTN</name>
<dbReference type="PANTHER" id="PTHR28259:SF1">
    <property type="entry name" value="FLUORIDE EXPORT PROTEIN 1-RELATED"/>
    <property type="match status" value="1"/>
</dbReference>
<keyword evidence="2 10" id="KW-1003">Cell membrane</keyword>
<keyword evidence="6 10" id="KW-0407">Ion channel</keyword>
<feature type="transmembrane region" description="Helical" evidence="10">
    <location>
        <begin position="117"/>
        <end position="143"/>
    </location>
</feature>
<keyword evidence="10" id="KW-0406">Ion transport</keyword>
<keyword evidence="10" id="KW-0479">Metal-binding</keyword>
<feature type="transmembrane region" description="Helical" evidence="10">
    <location>
        <begin position="43"/>
        <end position="63"/>
    </location>
</feature>
<keyword evidence="10" id="KW-0915">Sodium</keyword>
<protein>
    <recommendedName>
        <fullName evidence="10">Fluoride-specific ion channel FluC</fullName>
    </recommendedName>
</protein>
<keyword evidence="5 10" id="KW-0472">Membrane</keyword>
<keyword evidence="10" id="KW-0813">Transport</keyword>
<dbReference type="Pfam" id="PF02537">
    <property type="entry name" value="CRCB"/>
    <property type="match status" value="1"/>
</dbReference>